<organism evidence="4 5">
    <name type="scientific">Tanacetum coccineum</name>
    <dbReference type="NCBI Taxonomy" id="301880"/>
    <lineage>
        <taxon>Eukaryota</taxon>
        <taxon>Viridiplantae</taxon>
        <taxon>Streptophyta</taxon>
        <taxon>Embryophyta</taxon>
        <taxon>Tracheophyta</taxon>
        <taxon>Spermatophyta</taxon>
        <taxon>Magnoliopsida</taxon>
        <taxon>eudicotyledons</taxon>
        <taxon>Gunneridae</taxon>
        <taxon>Pentapetalae</taxon>
        <taxon>asterids</taxon>
        <taxon>campanulids</taxon>
        <taxon>Asterales</taxon>
        <taxon>Asteraceae</taxon>
        <taxon>Asteroideae</taxon>
        <taxon>Anthemideae</taxon>
        <taxon>Anthemidinae</taxon>
        <taxon>Tanacetum</taxon>
    </lineage>
</organism>
<accession>A0ABQ5H7N9</accession>
<evidence type="ECO:0000313" key="4">
    <source>
        <dbReference type="EMBL" id="GJT83272.1"/>
    </source>
</evidence>
<dbReference type="EMBL" id="BQNB010019247">
    <property type="protein sequence ID" value="GJT83272.1"/>
    <property type="molecule type" value="Genomic_DNA"/>
</dbReference>
<proteinExistence type="predicted"/>
<reference evidence="4" key="2">
    <citation type="submission" date="2022-01" db="EMBL/GenBank/DDBJ databases">
        <authorList>
            <person name="Yamashiro T."/>
            <person name="Shiraishi A."/>
            <person name="Satake H."/>
            <person name="Nakayama K."/>
        </authorList>
    </citation>
    <scope>NUCLEOTIDE SEQUENCE</scope>
</reference>
<feature type="coiled-coil region" evidence="1">
    <location>
        <begin position="62"/>
        <end position="89"/>
    </location>
</feature>
<dbReference type="Proteomes" id="UP001151760">
    <property type="component" value="Unassembled WGS sequence"/>
</dbReference>
<protein>
    <submittedName>
        <fullName evidence="4">Retrovirus-related pol polyprotein from transposon TNT 1-94</fullName>
    </submittedName>
</protein>
<keyword evidence="1" id="KW-0175">Coiled coil</keyword>
<reference evidence="4" key="1">
    <citation type="journal article" date="2022" name="Int. J. Mol. Sci.">
        <title>Draft Genome of Tanacetum Coccineum: Genomic Comparison of Closely Related Tanacetum-Family Plants.</title>
        <authorList>
            <person name="Yamashiro T."/>
            <person name="Shiraishi A."/>
            <person name="Nakayama K."/>
            <person name="Satake H."/>
        </authorList>
    </citation>
    <scope>NUCLEOTIDE SEQUENCE</scope>
</reference>
<dbReference type="PROSITE" id="PS50994">
    <property type="entry name" value="INTEGRASE"/>
    <property type="match status" value="1"/>
</dbReference>
<evidence type="ECO:0000256" key="2">
    <source>
        <dbReference type="SAM" id="MobiDB-lite"/>
    </source>
</evidence>
<keyword evidence="5" id="KW-1185">Reference proteome</keyword>
<dbReference type="InterPro" id="IPR036397">
    <property type="entry name" value="RNaseH_sf"/>
</dbReference>
<evidence type="ECO:0000256" key="1">
    <source>
        <dbReference type="SAM" id="Coils"/>
    </source>
</evidence>
<dbReference type="SUPFAM" id="SSF53098">
    <property type="entry name" value="Ribonuclease H-like"/>
    <property type="match status" value="1"/>
</dbReference>
<feature type="compositionally biased region" description="Polar residues" evidence="2">
    <location>
        <begin position="221"/>
        <end position="251"/>
    </location>
</feature>
<gene>
    <name evidence="4" type="ORF">Tco_1057614</name>
</gene>
<dbReference type="InterPro" id="IPR001584">
    <property type="entry name" value="Integrase_cat-core"/>
</dbReference>
<evidence type="ECO:0000259" key="3">
    <source>
        <dbReference type="PROSITE" id="PS50994"/>
    </source>
</evidence>
<comment type="caution">
    <text evidence="4">The sequence shown here is derived from an EMBL/GenBank/DDBJ whole genome shotgun (WGS) entry which is preliminary data.</text>
</comment>
<feature type="coiled-coil region" evidence="1">
    <location>
        <begin position="115"/>
        <end position="142"/>
    </location>
</feature>
<evidence type="ECO:0000313" key="5">
    <source>
        <dbReference type="Proteomes" id="UP001151760"/>
    </source>
</evidence>
<feature type="domain" description="Integrase catalytic" evidence="3">
    <location>
        <begin position="394"/>
        <end position="501"/>
    </location>
</feature>
<sequence>MGYLVRAYYSISPSKYYKDDSCWSADLKSNTTEDGIGLGSFMEVLVLNHYRNYKEENVKYDYGEIEAKNVELENSVAKLILENKRLCNEINHVKQVFKEQFDSTKKTRVRTKEQSDSLINKLNLKSAENEDLKAQIQDKLNLEPLAPRLLQNREAHIDYLKYTQEQADILWEIVKQAKAKQPLDKELDFACKHAQQIQELLVYVQDTCPNAINLSAKKVESSTTSDSNTPVLSPTGLKCSTSNYGSKPTGNKKNDRISRTPSRNMKNKVEVQPRKVNKKNHVVEPIRDVDVKHSLLNANSEPICATCKKSMFDGVHDMCLLDFVKNVNSHAKYAKKHKKQNIWKPTGPVFTEVGLKWKPIGRTFTIVGSSKKAKIVESKNANHSEPNHTWGSNATDIPSSSSLVMTGCLDCSLLDSGTTILQELWGMVTISWEMLLSQKFLSQDEAPKAIIKCIKNIQVRLNATVQNVRTDNGIEFFNQTLREVYENVGISHQTSVARTPQ</sequence>
<name>A0ABQ5H7N9_9ASTR</name>
<dbReference type="InterPro" id="IPR012337">
    <property type="entry name" value="RNaseH-like_sf"/>
</dbReference>
<dbReference type="Gene3D" id="3.30.420.10">
    <property type="entry name" value="Ribonuclease H-like superfamily/Ribonuclease H"/>
    <property type="match status" value="1"/>
</dbReference>
<feature type="region of interest" description="Disordered" evidence="2">
    <location>
        <begin position="219"/>
        <end position="274"/>
    </location>
</feature>